<dbReference type="EMBL" id="CM042017">
    <property type="protein sequence ID" value="KAI3691227.1"/>
    <property type="molecule type" value="Genomic_DNA"/>
</dbReference>
<proteinExistence type="predicted"/>
<evidence type="ECO:0000313" key="1">
    <source>
        <dbReference type="EMBL" id="KAI3691227.1"/>
    </source>
</evidence>
<reference evidence="2" key="1">
    <citation type="journal article" date="2022" name="Mol. Ecol. Resour.">
        <title>The genomes of chicory, endive, great burdock and yacon provide insights into Asteraceae palaeo-polyploidization history and plant inulin production.</title>
        <authorList>
            <person name="Fan W."/>
            <person name="Wang S."/>
            <person name="Wang H."/>
            <person name="Wang A."/>
            <person name="Jiang F."/>
            <person name="Liu H."/>
            <person name="Zhao H."/>
            <person name="Xu D."/>
            <person name="Zhang Y."/>
        </authorList>
    </citation>
    <scope>NUCLEOTIDE SEQUENCE [LARGE SCALE GENOMIC DNA]</scope>
    <source>
        <strain evidence="2">cv. Punajuju</strain>
    </source>
</reference>
<evidence type="ECO:0000313" key="2">
    <source>
        <dbReference type="Proteomes" id="UP001055811"/>
    </source>
</evidence>
<name>A0ACB8Z0Z1_CICIN</name>
<accession>A0ACB8Z0Z1</accession>
<reference evidence="1 2" key="2">
    <citation type="journal article" date="2022" name="Mol. Ecol. Resour.">
        <title>The genomes of chicory, endive, great burdock and yacon provide insights into Asteraceae paleo-polyploidization history and plant inulin production.</title>
        <authorList>
            <person name="Fan W."/>
            <person name="Wang S."/>
            <person name="Wang H."/>
            <person name="Wang A."/>
            <person name="Jiang F."/>
            <person name="Liu H."/>
            <person name="Zhao H."/>
            <person name="Xu D."/>
            <person name="Zhang Y."/>
        </authorList>
    </citation>
    <scope>NUCLEOTIDE SEQUENCE [LARGE SCALE GENOMIC DNA]</scope>
    <source>
        <strain evidence="2">cv. Punajuju</strain>
        <tissue evidence="1">Leaves</tissue>
    </source>
</reference>
<keyword evidence="2" id="KW-1185">Reference proteome</keyword>
<dbReference type="Proteomes" id="UP001055811">
    <property type="component" value="Linkage Group LG09"/>
</dbReference>
<organism evidence="1 2">
    <name type="scientific">Cichorium intybus</name>
    <name type="common">Chicory</name>
    <dbReference type="NCBI Taxonomy" id="13427"/>
    <lineage>
        <taxon>Eukaryota</taxon>
        <taxon>Viridiplantae</taxon>
        <taxon>Streptophyta</taxon>
        <taxon>Embryophyta</taxon>
        <taxon>Tracheophyta</taxon>
        <taxon>Spermatophyta</taxon>
        <taxon>Magnoliopsida</taxon>
        <taxon>eudicotyledons</taxon>
        <taxon>Gunneridae</taxon>
        <taxon>Pentapetalae</taxon>
        <taxon>asterids</taxon>
        <taxon>campanulids</taxon>
        <taxon>Asterales</taxon>
        <taxon>Asteraceae</taxon>
        <taxon>Cichorioideae</taxon>
        <taxon>Cichorieae</taxon>
        <taxon>Cichoriinae</taxon>
        <taxon>Cichorium</taxon>
    </lineage>
</organism>
<protein>
    <submittedName>
        <fullName evidence="1">Uncharacterized protein</fullName>
    </submittedName>
</protein>
<sequence length="112" mass="12814">MLSVVHCYGPSFANALVKKSLVEAYSLLRRASPKDGYYSATSEGVVMNAHCQENLNHEQCMKCVKDVWLLTLDLCRSTMSNFWYGKRCYISSKYNNNETLDKPKGKFYPVIN</sequence>
<comment type="caution">
    <text evidence="1">The sequence shown here is derived from an EMBL/GenBank/DDBJ whole genome shotgun (WGS) entry which is preliminary data.</text>
</comment>
<gene>
    <name evidence="1" type="ORF">L2E82_49463</name>
</gene>